<feature type="compositionally biased region" description="Low complexity" evidence="1">
    <location>
        <begin position="144"/>
        <end position="153"/>
    </location>
</feature>
<dbReference type="EMBL" id="LSYV01000011">
    <property type="protein sequence ID" value="KXZ52186.1"/>
    <property type="molecule type" value="Genomic_DNA"/>
</dbReference>
<feature type="compositionally biased region" description="Low complexity" evidence="1">
    <location>
        <begin position="14"/>
        <end position="54"/>
    </location>
</feature>
<protein>
    <submittedName>
        <fullName evidence="3">Uncharacterized protein</fullName>
    </submittedName>
</protein>
<accession>A0A150GQN7</accession>
<keyword evidence="2" id="KW-1133">Transmembrane helix</keyword>
<feature type="region of interest" description="Disordered" evidence="1">
    <location>
        <begin position="1"/>
        <end position="153"/>
    </location>
</feature>
<comment type="caution">
    <text evidence="3">The sequence shown here is derived from an EMBL/GenBank/DDBJ whole genome shotgun (WGS) entry which is preliminary data.</text>
</comment>
<sequence>MRPSKPPTSRIPLGGKTTAGAGITGTPRGAGAQSPLLGSGSSRLSPSPSSGVPSFKPFKRVGTPPPDAALQLARDAKDEPQAATQAATDVGQAAQGVPRSGEASSSPATPATLQERCPDASTTGANDAAAGSCLSAGPGPSPPQHAQQASAAGVPGLEQRLEAVLQEVYSSRQGQGGMKPEQVKELAAALMSGSAKTRSRIESVLVGVIAAMVAVMMGFMAWLVWFLIDQQVITPAALAEITKGGSYL</sequence>
<dbReference type="Proteomes" id="UP000075714">
    <property type="component" value="Unassembled WGS sequence"/>
</dbReference>
<dbReference type="AlphaFoldDB" id="A0A150GQN7"/>
<keyword evidence="4" id="KW-1185">Reference proteome</keyword>
<feature type="compositionally biased region" description="Polar residues" evidence="1">
    <location>
        <begin position="102"/>
        <end position="112"/>
    </location>
</feature>
<evidence type="ECO:0000313" key="3">
    <source>
        <dbReference type="EMBL" id="KXZ52186.1"/>
    </source>
</evidence>
<feature type="transmembrane region" description="Helical" evidence="2">
    <location>
        <begin position="204"/>
        <end position="228"/>
    </location>
</feature>
<proteinExistence type="predicted"/>
<reference evidence="4" key="1">
    <citation type="journal article" date="2016" name="Nat. Commun.">
        <title>The Gonium pectorale genome demonstrates co-option of cell cycle regulation during the evolution of multicellularity.</title>
        <authorList>
            <person name="Hanschen E.R."/>
            <person name="Marriage T.N."/>
            <person name="Ferris P.J."/>
            <person name="Hamaji T."/>
            <person name="Toyoda A."/>
            <person name="Fujiyama A."/>
            <person name="Neme R."/>
            <person name="Noguchi H."/>
            <person name="Minakuchi Y."/>
            <person name="Suzuki M."/>
            <person name="Kawai-Toyooka H."/>
            <person name="Smith D.R."/>
            <person name="Sparks H."/>
            <person name="Anderson J."/>
            <person name="Bakaric R."/>
            <person name="Luria V."/>
            <person name="Karger A."/>
            <person name="Kirschner M.W."/>
            <person name="Durand P.M."/>
            <person name="Michod R.E."/>
            <person name="Nozaki H."/>
            <person name="Olson B.J."/>
        </authorList>
    </citation>
    <scope>NUCLEOTIDE SEQUENCE [LARGE SCALE GENOMIC DNA]</scope>
    <source>
        <strain evidence="4">NIES-2863</strain>
    </source>
</reference>
<evidence type="ECO:0000313" key="4">
    <source>
        <dbReference type="Proteomes" id="UP000075714"/>
    </source>
</evidence>
<gene>
    <name evidence="3" type="ORF">GPECTOR_10g816</name>
</gene>
<keyword evidence="2" id="KW-0472">Membrane</keyword>
<organism evidence="3 4">
    <name type="scientific">Gonium pectorale</name>
    <name type="common">Green alga</name>
    <dbReference type="NCBI Taxonomy" id="33097"/>
    <lineage>
        <taxon>Eukaryota</taxon>
        <taxon>Viridiplantae</taxon>
        <taxon>Chlorophyta</taxon>
        <taxon>core chlorophytes</taxon>
        <taxon>Chlorophyceae</taxon>
        <taxon>CS clade</taxon>
        <taxon>Chlamydomonadales</taxon>
        <taxon>Volvocaceae</taxon>
        <taxon>Gonium</taxon>
    </lineage>
</organism>
<name>A0A150GQN7_GONPE</name>
<evidence type="ECO:0000256" key="2">
    <source>
        <dbReference type="SAM" id="Phobius"/>
    </source>
</evidence>
<keyword evidence="2" id="KW-0812">Transmembrane</keyword>
<evidence type="ECO:0000256" key="1">
    <source>
        <dbReference type="SAM" id="MobiDB-lite"/>
    </source>
</evidence>